<keyword evidence="15" id="KW-0732">Signal</keyword>
<evidence type="ECO:0000256" key="11">
    <source>
        <dbReference type="PROSITE-ProRule" id="PRU00124"/>
    </source>
</evidence>
<keyword evidence="10" id="KW-0325">Glycoprotein</keyword>
<dbReference type="SUPFAM" id="SSF63825">
    <property type="entry name" value="YWTD domain"/>
    <property type="match status" value="4"/>
</dbReference>
<evidence type="ECO:0000256" key="7">
    <source>
        <dbReference type="ARBA" id="ARBA00023136"/>
    </source>
</evidence>
<dbReference type="PANTHER" id="PTHR46513:SF41">
    <property type="entry name" value="LOW-DENSITY LIPOPROTEIN RECEPTOR-RELATED PROTEIN"/>
    <property type="match status" value="1"/>
</dbReference>
<reference evidence="17" key="1">
    <citation type="submission" date="2022-11" db="EMBL/GenBank/DDBJ databases">
        <title>Centuries of genome instability and evolution in soft-shell clam transmissible cancer (bioRxiv).</title>
        <authorList>
            <person name="Hart S.F.M."/>
            <person name="Yonemitsu M.A."/>
            <person name="Giersch R.M."/>
            <person name="Beal B.F."/>
            <person name="Arriagada G."/>
            <person name="Davis B.W."/>
            <person name="Ostrander E.A."/>
            <person name="Goff S.P."/>
            <person name="Metzger M.J."/>
        </authorList>
    </citation>
    <scope>NUCLEOTIDE SEQUENCE</scope>
    <source>
        <strain evidence="17">MELC-2E11</strain>
        <tissue evidence="17">Siphon/mantle</tissue>
    </source>
</reference>
<gene>
    <name evidence="17" type="ORF">MAR_010595</name>
</gene>
<feature type="disulfide bond" evidence="11">
    <location>
        <begin position="243"/>
        <end position="258"/>
    </location>
</feature>
<dbReference type="PROSITE" id="PS01209">
    <property type="entry name" value="LDLRA_1"/>
    <property type="match status" value="4"/>
</dbReference>
<dbReference type="Pfam" id="PF00058">
    <property type="entry name" value="Ldl_recept_b"/>
    <property type="match status" value="11"/>
</dbReference>
<feature type="repeat" description="LDL-receptor class B" evidence="12">
    <location>
        <begin position="1248"/>
        <end position="1290"/>
    </location>
</feature>
<keyword evidence="6 14" id="KW-1133">Transmembrane helix</keyword>
<feature type="disulfide bond" evidence="11">
    <location>
        <begin position="188"/>
        <end position="200"/>
    </location>
</feature>
<dbReference type="CDD" id="cd00054">
    <property type="entry name" value="EGF_CA"/>
    <property type="match status" value="1"/>
</dbReference>
<evidence type="ECO:0000256" key="8">
    <source>
        <dbReference type="ARBA" id="ARBA00023157"/>
    </source>
</evidence>
<keyword evidence="3" id="KW-0254">Endocytosis</keyword>
<feature type="repeat" description="LDL-receptor class B" evidence="12">
    <location>
        <begin position="1378"/>
        <end position="1419"/>
    </location>
</feature>
<dbReference type="InterPro" id="IPR049883">
    <property type="entry name" value="NOTCH1_EGF-like"/>
</dbReference>
<feature type="disulfide bond" evidence="11">
    <location>
        <begin position="82"/>
        <end position="97"/>
    </location>
</feature>
<dbReference type="EMBL" id="CP111015">
    <property type="protein sequence ID" value="WAR04037.1"/>
    <property type="molecule type" value="Genomic_DNA"/>
</dbReference>
<dbReference type="InterPro" id="IPR011042">
    <property type="entry name" value="6-blade_b-propeller_TolB-like"/>
</dbReference>
<dbReference type="InterPro" id="IPR000742">
    <property type="entry name" value="EGF"/>
</dbReference>
<feature type="repeat" description="LDL-receptor class B" evidence="12">
    <location>
        <begin position="748"/>
        <end position="790"/>
    </location>
</feature>
<dbReference type="PROSITE" id="PS00010">
    <property type="entry name" value="ASX_HYDROXYL"/>
    <property type="match status" value="1"/>
</dbReference>
<protein>
    <submittedName>
        <fullName evidence="17">LRP4-like protein</fullName>
    </submittedName>
</protein>
<dbReference type="Gene3D" id="2.10.25.10">
    <property type="entry name" value="Laminin"/>
    <property type="match status" value="2"/>
</dbReference>
<keyword evidence="18" id="KW-1185">Reference proteome</keyword>
<feature type="region of interest" description="Disordered" evidence="13">
    <location>
        <begin position="1647"/>
        <end position="1691"/>
    </location>
</feature>
<dbReference type="PRINTS" id="PR00261">
    <property type="entry name" value="LDLRECEPTOR"/>
</dbReference>
<dbReference type="InterPro" id="IPR002172">
    <property type="entry name" value="LDrepeatLR_classA_rpt"/>
</dbReference>
<dbReference type="InterPro" id="IPR000152">
    <property type="entry name" value="EGF-type_Asp/Asn_hydroxyl_site"/>
</dbReference>
<dbReference type="SMART" id="SM00179">
    <property type="entry name" value="EGF_CA"/>
    <property type="match status" value="3"/>
</dbReference>
<dbReference type="SMART" id="SM00192">
    <property type="entry name" value="LDLa"/>
    <property type="match status" value="7"/>
</dbReference>
<dbReference type="CDD" id="cd00112">
    <property type="entry name" value="LDLa"/>
    <property type="match status" value="7"/>
</dbReference>
<dbReference type="InterPro" id="IPR036055">
    <property type="entry name" value="LDL_receptor-like_sf"/>
</dbReference>
<evidence type="ECO:0000256" key="5">
    <source>
        <dbReference type="ARBA" id="ARBA00022737"/>
    </source>
</evidence>
<evidence type="ECO:0000256" key="3">
    <source>
        <dbReference type="ARBA" id="ARBA00022583"/>
    </source>
</evidence>
<feature type="disulfide bond" evidence="11">
    <location>
        <begin position="24"/>
        <end position="36"/>
    </location>
</feature>
<feature type="disulfide bond" evidence="11">
    <location>
        <begin position="163"/>
        <end position="178"/>
    </location>
</feature>
<keyword evidence="7 14" id="KW-0472">Membrane</keyword>
<feature type="disulfide bond" evidence="11">
    <location>
        <begin position="195"/>
        <end position="213"/>
    </location>
</feature>
<dbReference type="Gene3D" id="2.120.10.30">
    <property type="entry name" value="TolB, C-terminal domain"/>
    <property type="match status" value="5"/>
</dbReference>
<evidence type="ECO:0000259" key="16">
    <source>
        <dbReference type="PROSITE" id="PS01186"/>
    </source>
</evidence>
<dbReference type="InterPro" id="IPR001881">
    <property type="entry name" value="EGF-like_Ca-bd_dom"/>
</dbReference>
<feature type="transmembrane region" description="Helical" evidence="14">
    <location>
        <begin position="1548"/>
        <end position="1570"/>
    </location>
</feature>
<evidence type="ECO:0000256" key="1">
    <source>
        <dbReference type="ARBA" id="ARBA00004167"/>
    </source>
</evidence>
<feature type="disulfide bond" evidence="11">
    <location>
        <begin position="43"/>
        <end position="58"/>
    </location>
</feature>
<evidence type="ECO:0000256" key="15">
    <source>
        <dbReference type="SAM" id="SignalP"/>
    </source>
</evidence>
<dbReference type="PROSITE" id="PS01186">
    <property type="entry name" value="EGF_2"/>
    <property type="match status" value="1"/>
</dbReference>
<feature type="repeat" description="LDL-receptor class B" evidence="12">
    <location>
        <begin position="705"/>
        <end position="747"/>
    </location>
</feature>
<feature type="signal peptide" evidence="15">
    <location>
        <begin position="1"/>
        <end position="18"/>
    </location>
</feature>
<dbReference type="PANTHER" id="PTHR46513">
    <property type="entry name" value="VITELLOGENIN RECEPTOR-LIKE PROTEIN-RELATED-RELATED"/>
    <property type="match status" value="1"/>
</dbReference>
<dbReference type="Gene3D" id="4.10.400.10">
    <property type="entry name" value="Low-density Lipoprotein Receptor"/>
    <property type="match status" value="7"/>
</dbReference>
<feature type="chain" id="PRO_5047037489" evidence="15">
    <location>
        <begin position="19"/>
        <end position="1691"/>
    </location>
</feature>
<dbReference type="Pfam" id="PF14670">
    <property type="entry name" value="FXa_inhibition"/>
    <property type="match status" value="3"/>
</dbReference>
<feature type="disulfide bond" evidence="11">
    <location>
        <begin position="282"/>
        <end position="297"/>
    </location>
</feature>
<feature type="disulfide bond" evidence="11">
    <location>
        <begin position="31"/>
        <end position="49"/>
    </location>
</feature>
<evidence type="ECO:0000313" key="17">
    <source>
        <dbReference type="EMBL" id="WAR04037.1"/>
    </source>
</evidence>
<feature type="repeat" description="LDL-receptor class B" evidence="12">
    <location>
        <begin position="1334"/>
        <end position="1377"/>
    </location>
</feature>
<evidence type="ECO:0000256" key="2">
    <source>
        <dbReference type="ARBA" id="ARBA00022536"/>
    </source>
</evidence>
<comment type="subcellular location">
    <subcellularLocation>
        <location evidence="1">Membrane</location>
        <topology evidence="1">Single-pass membrane protein</topology>
    </subcellularLocation>
</comment>
<feature type="disulfide bond" evidence="11">
    <location>
        <begin position="270"/>
        <end position="288"/>
    </location>
</feature>
<dbReference type="InterPro" id="IPR023415">
    <property type="entry name" value="LDLR_class-A_CS"/>
</dbReference>
<keyword evidence="4 14" id="KW-0812">Transmembrane</keyword>
<organism evidence="17 18">
    <name type="scientific">Mya arenaria</name>
    <name type="common">Soft-shell clam</name>
    <dbReference type="NCBI Taxonomy" id="6604"/>
    <lineage>
        <taxon>Eukaryota</taxon>
        <taxon>Metazoa</taxon>
        <taxon>Spiralia</taxon>
        <taxon>Lophotrochozoa</taxon>
        <taxon>Mollusca</taxon>
        <taxon>Bivalvia</taxon>
        <taxon>Autobranchia</taxon>
        <taxon>Heteroconchia</taxon>
        <taxon>Euheterodonta</taxon>
        <taxon>Imparidentia</taxon>
        <taxon>Neoheterodontei</taxon>
        <taxon>Myida</taxon>
        <taxon>Myoidea</taxon>
        <taxon>Myidae</taxon>
        <taxon>Mya</taxon>
    </lineage>
</organism>
<keyword evidence="2" id="KW-0245">EGF-like domain</keyword>
<name>A0ABY7E4Z6_MYAAR</name>
<proteinExistence type="predicted"/>
<feature type="repeat" description="LDL-receptor class B" evidence="12">
    <location>
        <begin position="492"/>
        <end position="535"/>
    </location>
</feature>
<comment type="caution">
    <text evidence="11">Lacks conserved residue(s) required for the propagation of feature annotation.</text>
</comment>
<dbReference type="InterPro" id="IPR018097">
    <property type="entry name" value="EGF_Ca-bd_CS"/>
</dbReference>
<dbReference type="SMART" id="SM00135">
    <property type="entry name" value="LY"/>
    <property type="match status" value="18"/>
</dbReference>
<feature type="repeat" description="LDL-receptor class B" evidence="12">
    <location>
        <begin position="1291"/>
        <end position="1333"/>
    </location>
</feature>
<keyword evidence="8 11" id="KW-1015">Disulfide bond</keyword>
<evidence type="ECO:0000313" key="18">
    <source>
        <dbReference type="Proteomes" id="UP001164746"/>
    </source>
</evidence>
<accession>A0ABY7E4Z6</accession>
<evidence type="ECO:0000256" key="4">
    <source>
        <dbReference type="ARBA" id="ARBA00022692"/>
    </source>
</evidence>
<feature type="domain" description="EGF-like" evidence="16">
    <location>
        <begin position="363"/>
        <end position="378"/>
    </location>
</feature>
<evidence type="ECO:0000256" key="12">
    <source>
        <dbReference type="PROSITE-ProRule" id="PRU00461"/>
    </source>
</evidence>
<dbReference type="InterPro" id="IPR050778">
    <property type="entry name" value="Cueball_EGF_LRP_Nidogen"/>
</dbReference>
<feature type="disulfide bond" evidence="11">
    <location>
        <begin position="63"/>
        <end position="75"/>
    </location>
</feature>
<evidence type="ECO:0000256" key="10">
    <source>
        <dbReference type="ARBA" id="ARBA00023180"/>
    </source>
</evidence>
<feature type="disulfide bond" evidence="11">
    <location>
        <begin position="70"/>
        <end position="88"/>
    </location>
</feature>
<keyword evidence="9" id="KW-0675">Receptor</keyword>
<dbReference type="Pfam" id="PF07645">
    <property type="entry name" value="EGF_CA"/>
    <property type="match status" value="1"/>
</dbReference>
<dbReference type="SUPFAM" id="SSF57424">
    <property type="entry name" value="LDL receptor-like module"/>
    <property type="match status" value="7"/>
</dbReference>
<evidence type="ECO:0000256" key="13">
    <source>
        <dbReference type="SAM" id="MobiDB-lite"/>
    </source>
</evidence>
<keyword evidence="5" id="KW-0677">Repeat</keyword>
<dbReference type="SMART" id="SM00181">
    <property type="entry name" value="EGF"/>
    <property type="match status" value="7"/>
</dbReference>
<feature type="repeat" description="LDL-receptor class B" evidence="12">
    <location>
        <begin position="536"/>
        <end position="578"/>
    </location>
</feature>
<dbReference type="InterPro" id="IPR000033">
    <property type="entry name" value="LDLR_classB_rpt"/>
</dbReference>
<feature type="repeat" description="LDL-receptor class B" evidence="12">
    <location>
        <begin position="1045"/>
        <end position="1087"/>
    </location>
</feature>
<sequence length="1691" mass="189756">MKSVSFFFLLVFLDGVVSVKSSHCPVDHFTCWNQQCLRLSWLCDGDNDCADNSDELMCPPKNCTADEFQCNNNNCVLKKWRCDGDDDCKDWSDEHHCEHECTENQFRCHNDSTCIDRSWVCDKEPDCLDQSDEASCGVEELYCGEHEFTCLQAHRCIPRQKRCDRHNDCNDWEDETGCDFQQQPSHSCGDGEFPCDESLCINAKWVCDGQKDCEDFNVTHCKDGEFQCGGNTSRDCIPLEKKCDGKTDCPDNSDENLCVHEQCDYGQFRCANGECVGKQKVCDTVTDCTDASDEQHCHWAASCTDGNGGCEQECQQTSLGAKCSCHHGYMLLADGQGCEDVDECLLYPVCSQHCKNTPGSFQCSCSVGYVLKPDGRGCKAQDMSEYDSILNGLENAIALDFHHEKGFVYWSDVTLDKIKRAYLNGTGITEVVAYGLESPGGVAVDWIHNLLFWTDSGTSRVEVANLDGQHRKVLVWDNLEKPRAIVAHPGQGVIFWTDWGSTPKIERSYMDGGGRITVANTSLFWPNGLTLDYGADKLYWADAKHHVIECADLDGKQRRTVINQGLPHPFALTLFEDELYWTDWHTKSINRANKFTGNDVEMVRNRLHFPMDIHIFHHDRQPQVQGGCSHLCLPGQLGYMCACPTGLHLKPDNKTCVRNIKSFLLFTTRSDVRRITLGTEDQSDVVIPLSKTVSTNAVDFDADTDTIYWTDSGTNTISAAKWDGTEERVIIGSSVDTPTGLAVDWSTRKLYWTDSEMGRIEVASLDGSMRGVLIWEGLGQPRDIVVDPISGYMFWTDWKKPSCIGRAGMDGQGRQVIVSRNLTYPNGLTVDYFGGLTRLYWIDPGAIVYSMTSMVHPQPFGFTIYKESLYWADWLHKKIIRAGRDGQGQVTLQGNMGNVMDITVFHRQRRLVQSECQVDNGGCSHLCLPAPLPRGHTCACPTGTLLRTDGNTCNTDMRNYLIFAQRTGIRMISLDVGYYADVSLPIPLLKNAIAISVDRLEDYVYWTDTILDRIQRARLNGSAVEDVITTGLDTPDGMVIDEIGRKIYWTDTGLNRIEVANLDGSMRKVLIWEKLDKPRAITLYYEESGGDRRTVAVKVAHPYNIAVFQQRVFWTDWQKTSVYSVSKDGSQPDKHQLVLPKLTGVMDIQVVQMDQPVKLGINKCRVNNGHCSHLCLPSRHGITCACSSGLRLRKDGITCQSMPEEYILFASRGSIRRIALDLPDRTDVFLPLPDLNNVIAIDYDYARDRIYYTDVHMDVIRSAFLNGSGVETVVQSGLKTTDGLAVDWLAGNLYWTDTGTDVIEVARLSGRQRRTLISDDLDEPRAIALHPQKGYVYWTDWGYRPRIERAYMDGSNRRIIHNSGLGFPNGLSIDYVSERLYWADGKLDKIETSTLDGNHRVTLIRNVPHPFGLALFGEFVYWTDWQKQQIERANKHTGKARETIKQLYVGLMDIKVVSHGKQTGDNTCSRDNGGCSHLCLARPDGHACLCPDQPTDTLCIPKPFLEEEDVMATSNVTGTTGDQKCSEADRLAGRCSLTKPEGTSPRGAYIAISVVLVIGALGLVIIIFLWKRQKRRQAYQGDISFMFTNPNYQQTSTETINSDRPPRDWRIFRFNKKAERLSMGGSSCQSEEKLNTSETEALYGASSDIEGPSCFPDGPISKNIFKPKSSGKGKSGRSKQVPYRPVDRKVT</sequence>
<feature type="repeat" description="LDL-receptor class B" evidence="12">
    <location>
        <begin position="791"/>
        <end position="834"/>
    </location>
</feature>
<feature type="disulfide bond" evidence="11">
    <location>
        <begin position="263"/>
        <end position="275"/>
    </location>
</feature>
<evidence type="ECO:0000256" key="14">
    <source>
        <dbReference type="SAM" id="Phobius"/>
    </source>
</evidence>
<feature type="disulfide bond" evidence="11">
    <location>
        <begin position="121"/>
        <end position="136"/>
    </location>
</feature>
<dbReference type="PROSITE" id="PS01187">
    <property type="entry name" value="EGF_CA"/>
    <property type="match status" value="1"/>
</dbReference>
<dbReference type="PROSITE" id="PS50068">
    <property type="entry name" value="LDLRA_2"/>
    <property type="match status" value="7"/>
</dbReference>
<feature type="repeat" description="LDL-receptor class B" evidence="12">
    <location>
        <begin position="406"/>
        <end position="448"/>
    </location>
</feature>
<dbReference type="PROSITE" id="PS51120">
    <property type="entry name" value="LDLRB"/>
    <property type="match status" value="13"/>
</dbReference>
<dbReference type="Pfam" id="PF00057">
    <property type="entry name" value="Ldl_recept_a"/>
    <property type="match status" value="7"/>
</dbReference>
<dbReference type="Proteomes" id="UP001164746">
    <property type="component" value="Chromosome 4"/>
</dbReference>
<feature type="repeat" description="LDL-receptor class B" evidence="12">
    <location>
        <begin position="1002"/>
        <end position="1044"/>
    </location>
</feature>
<dbReference type="SUPFAM" id="SSF57196">
    <property type="entry name" value="EGF/Laminin"/>
    <property type="match status" value="5"/>
</dbReference>
<evidence type="ECO:0000256" key="9">
    <source>
        <dbReference type="ARBA" id="ARBA00023170"/>
    </source>
</evidence>
<feature type="repeat" description="LDL-receptor class B" evidence="12">
    <location>
        <begin position="449"/>
        <end position="491"/>
    </location>
</feature>
<evidence type="ECO:0000256" key="6">
    <source>
        <dbReference type="ARBA" id="ARBA00022989"/>
    </source>
</evidence>